<protein>
    <submittedName>
        <fullName evidence="1">Transposase family protein</fullName>
    </submittedName>
</protein>
<accession>A0A955RWJ8</accession>
<reference evidence="1" key="2">
    <citation type="journal article" date="2021" name="Microbiome">
        <title>Successional dynamics and alternative stable states in a saline activated sludge microbial community over 9 years.</title>
        <authorList>
            <person name="Wang Y."/>
            <person name="Ye J."/>
            <person name="Ju F."/>
            <person name="Liu L."/>
            <person name="Boyd J.A."/>
            <person name="Deng Y."/>
            <person name="Parks D.H."/>
            <person name="Jiang X."/>
            <person name="Yin X."/>
            <person name="Woodcroft B.J."/>
            <person name="Tyson G.W."/>
            <person name="Hugenholtz P."/>
            <person name="Polz M.F."/>
            <person name="Zhang T."/>
        </authorList>
    </citation>
    <scope>NUCLEOTIDE SEQUENCE</scope>
    <source>
        <strain evidence="1">HKST-UBA02</strain>
    </source>
</reference>
<reference evidence="1" key="1">
    <citation type="submission" date="2020-04" db="EMBL/GenBank/DDBJ databases">
        <authorList>
            <person name="Zhang T."/>
        </authorList>
    </citation>
    <scope>NUCLEOTIDE SEQUENCE</scope>
    <source>
        <strain evidence="1">HKST-UBA02</strain>
    </source>
</reference>
<comment type="caution">
    <text evidence="1">The sequence shown here is derived from an EMBL/GenBank/DDBJ whole genome shotgun (WGS) entry which is preliminary data.</text>
</comment>
<dbReference type="AlphaFoldDB" id="A0A955RWJ8"/>
<feature type="non-terminal residue" evidence="1">
    <location>
        <position position="86"/>
    </location>
</feature>
<name>A0A955RWJ8_UNCKA</name>
<evidence type="ECO:0000313" key="1">
    <source>
        <dbReference type="EMBL" id="MCA9397929.1"/>
    </source>
</evidence>
<evidence type="ECO:0000313" key="2">
    <source>
        <dbReference type="Proteomes" id="UP000699691"/>
    </source>
</evidence>
<sequence length="86" mass="9862">MERWSGIPADGLLTMPITLAVPLDLPDVRVLSNRMLEEGTVLIEVESTLRTTQCHRCGRDIDRFHGFDRPIRLRHLPVFGRQVVIE</sequence>
<organism evidence="1 2">
    <name type="scientific">candidate division WWE3 bacterium</name>
    <dbReference type="NCBI Taxonomy" id="2053526"/>
    <lineage>
        <taxon>Bacteria</taxon>
        <taxon>Katanobacteria</taxon>
    </lineage>
</organism>
<dbReference type="EMBL" id="JAGQKY010000200">
    <property type="protein sequence ID" value="MCA9397929.1"/>
    <property type="molecule type" value="Genomic_DNA"/>
</dbReference>
<dbReference type="Proteomes" id="UP000699691">
    <property type="component" value="Unassembled WGS sequence"/>
</dbReference>
<proteinExistence type="predicted"/>
<gene>
    <name evidence="1" type="ORF">KC573_03790</name>
</gene>